<accession>A0ABU6RY15</accession>
<evidence type="ECO:0000313" key="2">
    <source>
        <dbReference type="Proteomes" id="UP001341840"/>
    </source>
</evidence>
<sequence>PNVSSLLMPNVSSLLMPNGIPCAHQLEPSLSLNMTPSKRELPCSLPQDLCHVWPQNQVTFKVSLSPTPNVTSLQQNVAILHHV</sequence>
<name>A0ABU6RY15_9FABA</name>
<dbReference type="EMBL" id="JASCZI010033096">
    <property type="protein sequence ID" value="MED6128746.1"/>
    <property type="molecule type" value="Genomic_DNA"/>
</dbReference>
<reference evidence="1 2" key="1">
    <citation type="journal article" date="2023" name="Plants (Basel)">
        <title>Bridging the Gap: Combining Genomics and Transcriptomics Approaches to Understand Stylosanthes scabra, an Orphan Legume from the Brazilian Caatinga.</title>
        <authorList>
            <person name="Ferreira-Neto J.R.C."/>
            <person name="da Silva M.D."/>
            <person name="Binneck E."/>
            <person name="de Melo N.F."/>
            <person name="da Silva R.H."/>
            <person name="de Melo A.L.T.M."/>
            <person name="Pandolfi V."/>
            <person name="Bustamante F.O."/>
            <person name="Brasileiro-Vidal A.C."/>
            <person name="Benko-Iseppon A.M."/>
        </authorList>
    </citation>
    <scope>NUCLEOTIDE SEQUENCE [LARGE SCALE GENOMIC DNA]</scope>
    <source>
        <tissue evidence="1">Leaves</tissue>
    </source>
</reference>
<gene>
    <name evidence="1" type="ORF">PIB30_100958</name>
</gene>
<keyword evidence="2" id="KW-1185">Reference proteome</keyword>
<protein>
    <submittedName>
        <fullName evidence="1">Uncharacterized protein</fullName>
    </submittedName>
</protein>
<comment type="caution">
    <text evidence="1">The sequence shown here is derived from an EMBL/GenBank/DDBJ whole genome shotgun (WGS) entry which is preliminary data.</text>
</comment>
<dbReference type="Proteomes" id="UP001341840">
    <property type="component" value="Unassembled WGS sequence"/>
</dbReference>
<proteinExistence type="predicted"/>
<evidence type="ECO:0000313" key="1">
    <source>
        <dbReference type="EMBL" id="MED6128746.1"/>
    </source>
</evidence>
<organism evidence="1 2">
    <name type="scientific">Stylosanthes scabra</name>
    <dbReference type="NCBI Taxonomy" id="79078"/>
    <lineage>
        <taxon>Eukaryota</taxon>
        <taxon>Viridiplantae</taxon>
        <taxon>Streptophyta</taxon>
        <taxon>Embryophyta</taxon>
        <taxon>Tracheophyta</taxon>
        <taxon>Spermatophyta</taxon>
        <taxon>Magnoliopsida</taxon>
        <taxon>eudicotyledons</taxon>
        <taxon>Gunneridae</taxon>
        <taxon>Pentapetalae</taxon>
        <taxon>rosids</taxon>
        <taxon>fabids</taxon>
        <taxon>Fabales</taxon>
        <taxon>Fabaceae</taxon>
        <taxon>Papilionoideae</taxon>
        <taxon>50 kb inversion clade</taxon>
        <taxon>dalbergioids sensu lato</taxon>
        <taxon>Dalbergieae</taxon>
        <taxon>Pterocarpus clade</taxon>
        <taxon>Stylosanthes</taxon>
    </lineage>
</organism>
<feature type="non-terminal residue" evidence="1">
    <location>
        <position position="1"/>
    </location>
</feature>